<feature type="region of interest" description="Disordered" evidence="1">
    <location>
        <begin position="206"/>
        <end position="246"/>
    </location>
</feature>
<evidence type="ECO:0000313" key="3">
    <source>
        <dbReference type="Proteomes" id="UP001153269"/>
    </source>
</evidence>
<comment type="caution">
    <text evidence="2">The sequence shown here is derived from an EMBL/GenBank/DDBJ whole genome shotgun (WGS) entry which is preliminary data.</text>
</comment>
<name>A0A9N7Z8V2_PLEPL</name>
<keyword evidence="3" id="KW-1185">Reference proteome</keyword>
<gene>
    <name evidence="2" type="ORF">PLEPLA_LOCUS41874</name>
</gene>
<organism evidence="2 3">
    <name type="scientific">Pleuronectes platessa</name>
    <name type="common">European plaice</name>
    <dbReference type="NCBI Taxonomy" id="8262"/>
    <lineage>
        <taxon>Eukaryota</taxon>
        <taxon>Metazoa</taxon>
        <taxon>Chordata</taxon>
        <taxon>Craniata</taxon>
        <taxon>Vertebrata</taxon>
        <taxon>Euteleostomi</taxon>
        <taxon>Actinopterygii</taxon>
        <taxon>Neopterygii</taxon>
        <taxon>Teleostei</taxon>
        <taxon>Neoteleostei</taxon>
        <taxon>Acanthomorphata</taxon>
        <taxon>Carangaria</taxon>
        <taxon>Pleuronectiformes</taxon>
        <taxon>Pleuronectoidei</taxon>
        <taxon>Pleuronectidae</taxon>
        <taxon>Pleuronectes</taxon>
    </lineage>
</organism>
<dbReference type="EMBL" id="CADEAL010004199">
    <property type="protein sequence ID" value="CAB1454112.1"/>
    <property type="molecule type" value="Genomic_DNA"/>
</dbReference>
<sequence length="246" mass="27406">MKQGAEVRLAMMDIDLQRPGATRGTVGQLLNSEDRQTLVWIVLEKVISKAIKGASGSRASNVENTVTRLLEKTWVEVKDFHFEITIRSFGLHRAIYADLLKKFGSAQVVLIALQRTDSSTEQEVVSTVAYHLTKPKPKGMVHRFFSFMGKEAVKLFTSTKRKLVLIMSTVCKGAQDVGLRHVGTRQSANAISKAAGTKNRILVKRSPAKDQIDAGHVSKKHTWPRLLDPDQEEDRQTDHVDQAPGH</sequence>
<proteinExistence type="predicted"/>
<evidence type="ECO:0000313" key="2">
    <source>
        <dbReference type="EMBL" id="CAB1454112.1"/>
    </source>
</evidence>
<protein>
    <submittedName>
        <fullName evidence="2">Uncharacterized protein</fullName>
    </submittedName>
</protein>
<dbReference type="AlphaFoldDB" id="A0A9N7Z8V2"/>
<evidence type="ECO:0000256" key="1">
    <source>
        <dbReference type="SAM" id="MobiDB-lite"/>
    </source>
</evidence>
<dbReference type="Proteomes" id="UP001153269">
    <property type="component" value="Unassembled WGS sequence"/>
</dbReference>
<feature type="compositionally biased region" description="Basic and acidic residues" evidence="1">
    <location>
        <begin position="234"/>
        <end position="246"/>
    </location>
</feature>
<accession>A0A9N7Z8V2</accession>
<reference evidence="2" key="1">
    <citation type="submission" date="2020-03" db="EMBL/GenBank/DDBJ databases">
        <authorList>
            <person name="Weist P."/>
        </authorList>
    </citation>
    <scope>NUCLEOTIDE SEQUENCE</scope>
</reference>